<dbReference type="NCBIfam" id="TIGR02490">
    <property type="entry name" value="flgF"/>
    <property type="match status" value="1"/>
</dbReference>
<dbReference type="Pfam" id="PF00460">
    <property type="entry name" value="Flg_bb_rod"/>
    <property type="match status" value="1"/>
</dbReference>
<dbReference type="Proteomes" id="UP000006556">
    <property type="component" value="Chromosome"/>
</dbReference>
<keyword evidence="2" id="KW-0975">Bacterial flagellum</keyword>
<dbReference type="HOGENOM" id="CLU_013687_0_0_9"/>
<dbReference type="SUPFAM" id="SSF117143">
    <property type="entry name" value="Flagellar hook protein flgE"/>
    <property type="match status" value="1"/>
</dbReference>
<dbReference type="InterPro" id="IPR010930">
    <property type="entry name" value="Flg_bb/hook_C_dom"/>
</dbReference>
<evidence type="ECO:0000256" key="1">
    <source>
        <dbReference type="ARBA" id="ARBA00009677"/>
    </source>
</evidence>
<comment type="subcellular location">
    <subcellularLocation>
        <location evidence="2">Bacterial flagellum basal body</location>
    </subcellularLocation>
</comment>
<dbReference type="PROSITE" id="PS00588">
    <property type="entry name" value="FLAGELLA_BB_ROD"/>
    <property type="match status" value="1"/>
</dbReference>
<dbReference type="AlphaFoldDB" id="A5D0H3"/>
<dbReference type="InterPro" id="IPR037925">
    <property type="entry name" value="FlgE/F/G-like"/>
</dbReference>
<dbReference type="InterPro" id="IPR020013">
    <property type="entry name" value="Flagellar_FlgE/F/G"/>
</dbReference>
<dbReference type="InterPro" id="IPR019776">
    <property type="entry name" value="Flagellar_basal_body_rod_CS"/>
</dbReference>
<dbReference type="InterPro" id="IPR001444">
    <property type="entry name" value="Flag_bb_rod_N"/>
</dbReference>
<evidence type="ECO:0000313" key="6">
    <source>
        <dbReference type="EMBL" id="BAF60248.1"/>
    </source>
</evidence>
<evidence type="ECO:0000259" key="3">
    <source>
        <dbReference type="Pfam" id="PF00460"/>
    </source>
</evidence>
<accession>A5D0H3</accession>
<keyword evidence="7" id="KW-1185">Reference proteome</keyword>
<dbReference type="EMBL" id="AP009389">
    <property type="protein sequence ID" value="BAF60248.1"/>
    <property type="molecule type" value="Genomic_DNA"/>
</dbReference>
<feature type="domain" description="Flagellar hook protein FlgE/F/G-like D1" evidence="5">
    <location>
        <begin position="97"/>
        <end position="170"/>
    </location>
</feature>
<dbReference type="InterPro" id="IPR012836">
    <property type="entry name" value="FlgF"/>
</dbReference>
<name>A5D0H3_PELTS</name>
<dbReference type="STRING" id="370438.PTH_2067"/>
<dbReference type="InterPro" id="IPR053967">
    <property type="entry name" value="LlgE_F_G-like_D1"/>
</dbReference>
<evidence type="ECO:0000259" key="5">
    <source>
        <dbReference type="Pfam" id="PF22692"/>
    </source>
</evidence>
<proteinExistence type="inferred from homology"/>
<dbReference type="Pfam" id="PF22692">
    <property type="entry name" value="LlgE_F_G_D1"/>
    <property type="match status" value="1"/>
</dbReference>
<dbReference type="PANTHER" id="PTHR30435">
    <property type="entry name" value="FLAGELLAR PROTEIN"/>
    <property type="match status" value="1"/>
</dbReference>
<keyword evidence="6" id="KW-0282">Flagellum</keyword>
<dbReference type="PANTHER" id="PTHR30435:SF19">
    <property type="entry name" value="FLAGELLAR BASAL-BODY ROD PROTEIN FLGG"/>
    <property type="match status" value="1"/>
</dbReference>
<organism evidence="6 7">
    <name type="scientific">Pelotomaculum thermopropionicum (strain DSM 13744 / JCM 10971 / SI)</name>
    <dbReference type="NCBI Taxonomy" id="370438"/>
    <lineage>
        <taxon>Bacteria</taxon>
        <taxon>Bacillati</taxon>
        <taxon>Bacillota</taxon>
        <taxon>Clostridia</taxon>
        <taxon>Eubacteriales</taxon>
        <taxon>Desulfotomaculaceae</taxon>
        <taxon>Pelotomaculum</taxon>
    </lineage>
</organism>
<keyword evidence="6" id="KW-0969">Cilium</keyword>
<dbReference type="GO" id="GO:0030694">
    <property type="term" value="C:bacterial-type flagellum basal body, rod"/>
    <property type="evidence" value="ECO:0007669"/>
    <property type="project" value="InterPro"/>
</dbReference>
<dbReference type="GO" id="GO:0071978">
    <property type="term" value="P:bacterial-type flagellum-dependent swarming motility"/>
    <property type="evidence" value="ECO:0007669"/>
    <property type="project" value="TreeGrafter"/>
</dbReference>
<keyword evidence="6" id="KW-0966">Cell projection</keyword>
<evidence type="ECO:0000259" key="4">
    <source>
        <dbReference type="Pfam" id="PF06429"/>
    </source>
</evidence>
<feature type="domain" description="Flagellar basal-body/hook protein C-terminal" evidence="4">
    <location>
        <begin position="215"/>
        <end position="258"/>
    </location>
</feature>
<comment type="similarity">
    <text evidence="1 2">Belongs to the flagella basal body rod proteins family.</text>
</comment>
<evidence type="ECO:0000256" key="2">
    <source>
        <dbReference type="RuleBase" id="RU362116"/>
    </source>
</evidence>
<protein>
    <submittedName>
        <fullName evidence="6">Flagellar hook protein FlgE</fullName>
    </submittedName>
</protein>
<evidence type="ECO:0000313" key="7">
    <source>
        <dbReference type="Proteomes" id="UP000006556"/>
    </source>
</evidence>
<dbReference type="KEGG" id="pth:PTH_2067"/>
<dbReference type="eggNOG" id="COG4786">
    <property type="taxonomic scope" value="Bacteria"/>
</dbReference>
<reference evidence="7" key="1">
    <citation type="journal article" date="2008" name="Genome Res.">
        <title>The genome of Pelotomaculum thermopropionicum reveals niche-associated evolution in anaerobic microbiota.</title>
        <authorList>
            <person name="Kosaka T."/>
            <person name="Kato S."/>
            <person name="Shimoyama T."/>
            <person name="Ishii S."/>
            <person name="Abe T."/>
            <person name="Watanabe K."/>
        </authorList>
    </citation>
    <scope>NUCLEOTIDE SEQUENCE [LARGE SCALE GENOMIC DNA]</scope>
    <source>
        <strain evidence="7">DSM 13744 / JCM 10971 / SI</strain>
    </source>
</reference>
<dbReference type="Pfam" id="PF06429">
    <property type="entry name" value="Flg_bbr_C"/>
    <property type="match status" value="1"/>
</dbReference>
<feature type="domain" description="Flagellar basal body rod protein N-terminal" evidence="3">
    <location>
        <begin position="5"/>
        <end position="35"/>
    </location>
</feature>
<dbReference type="NCBIfam" id="TIGR03506">
    <property type="entry name" value="FlgEFG_subfam"/>
    <property type="match status" value="1"/>
</dbReference>
<sequence length="264" mass="28320">MIRGLYSAAAGMDVLQARVESVSNNLANASTPGYKREDITIRSFPEMLLIRQGGIQRKPAGTPEAIGTASNGVLLSELFIDHTQGDLRETGDPADVAIKGPAFFAVSAPGPESPDRVCYTRNGAFKIDQEGYLVTAGGYRVLGEDGEIRIEDFQLNDPARLSISPDGSVRIDGMEAGRLMLVEFDDVNSLQKVGEGLFEDPQGTGRPAVSSSVCQGYLEAPNVNVVDEMVSLITATRAYEANQRIIQSQDELLAKAVNQVGSLR</sequence>
<gene>
    <name evidence="6" type="primary">FlgE</name>
    <name evidence="6" type="ordered locus">PTH_2067</name>
</gene>